<dbReference type="Proteomes" id="UP000440578">
    <property type="component" value="Unassembled WGS sequence"/>
</dbReference>
<protein>
    <submittedName>
        <fullName evidence="2">Kinesin-like protein Klp98A</fullName>
    </submittedName>
</protein>
<comment type="caution">
    <text evidence="2">The sequence shown here is derived from an EMBL/GenBank/DDBJ whole genome shotgun (WGS) entry which is preliminary data.</text>
</comment>
<dbReference type="PANTHER" id="PTHR47117">
    <property type="entry name" value="STAR-RELATED LIPID TRANSFER PROTEIN 9"/>
    <property type="match status" value="1"/>
</dbReference>
<dbReference type="AlphaFoldDB" id="A0A6A4W9R2"/>
<feature type="compositionally biased region" description="Pro residues" evidence="1">
    <location>
        <begin position="99"/>
        <end position="110"/>
    </location>
</feature>
<evidence type="ECO:0000313" key="3">
    <source>
        <dbReference type="Proteomes" id="UP000440578"/>
    </source>
</evidence>
<keyword evidence="3" id="KW-1185">Reference proteome</keyword>
<proteinExistence type="predicted"/>
<accession>A0A6A4W9R2</accession>
<organism evidence="2 3">
    <name type="scientific">Amphibalanus amphitrite</name>
    <name type="common">Striped barnacle</name>
    <name type="synonym">Balanus amphitrite</name>
    <dbReference type="NCBI Taxonomy" id="1232801"/>
    <lineage>
        <taxon>Eukaryota</taxon>
        <taxon>Metazoa</taxon>
        <taxon>Ecdysozoa</taxon>
        <taxon>Arthropoda</taxon>
        <taxon>Crustacea</taxon>
        <taxon>Multicrustacea</taxon>
        <taxon>Cirripedia</taxon>
        <taxon>Thoracica</taxon>
        <taxon>Thoracicalcarea</taxon>
        <taxon>Balanomorpha</taxon>
        <taxon>Balanoidea</taxon>
        <taxon>Balanidae</taxon>
        <taxon>Amphibalaninae</taxon>
        <taxon>Amphibalanus</taxon>
    </lineage>
</organism>
<feature type="region of interest" description="Disordered" evidence="1">
    <location>
        <begin position="76"/>
        <end position="110"/>
    </location>
</feature>
<gene>
    <name evidence="2" type="primary">Klp98A_1</name>
    <name evidence="2" type="ORF">FJT64_025161</name>
</gene>
<dbReference type="OrthoDB" id="3176171at2759"/>
<evidence type="ECO:0000313" key="2">
    <source>
        <dbReference type="EMBL" id="KAF0302773.1"/>
    </source>
</evidence>
<sequence>MTNQWMEGWRETQKILQEQQTLGLRKSGVGVVLDSDRPHLIGIDDDLTSTGITLYQLKIGSSRVWSVRVAFRWDGRPANHGQSVGQADMSAAPGTCSEPPGPPHPLGRNS</sequence>
<reference evidence="2 3" key="1">
    <citation type="submission" date="2019-07" db="EMBL/GenBank/DDBJ databases">
        <title>Draft genome assembly of a fouling barnacle, Amphibalanus amphitrite (Darwin, 1854): The first reference genome for Thecostraca.</title>
        <authorList>
            <person name="Kim W."/>
        </authorList>
    </citation>
    <scope>NUCLEOTIDE SEQUENCE [LARGE SCALE GENOMIC DNA]</scope>
    <source>
        <strain evidence="2">SNU_AA5</strain>
        <tissue evidence="2">Soma without cirri and trophi</tissue>
    </source>
</reference>
<dbReference type="EMBL" id="VIIS01001013">
    <property type="protein sequence ID" value="KAF0302773.1"/>
    <property type="molecule type" value="Genomic_DNA"/>
</dbReference>
<name>A0A6A4W9R2_AMPAM</name>
<evidence type="ECO:0000256" key="1">
    <source>
        <dbReference type="SAM" id="MobiDB-lite"/>
    </source>
</evidence>
<dbReference type="PANTHER" id="PTHR47117:SF6">
    <property type="entry name" value="KINESIN-LIKE PROTEIN KIF16B"/>
    <property type="match status" value="1"/>
</dbReference>